<proteinExistence type="predicted"/>
<dbReference type="RefSeq" id="WP_343879405.1">
    <property type="nucleotide sequence ID" value="NZ_BAAAFO010000001.1"/>
</dbReference>
<dbReference type="PROSITE" id="PS00409">
    <property type="entry name" value="PROKAR_NTER_METHYL"/>
    <property type="match status" value="1"/>
</dbReference>
<dbReference type="InterPro" id="IPR013362">
    <property type="entry name" value="Pilus_4_PilV"/>
</dbReference>
<comment type="caution">
    <text evidence="2">The sequence shown here is derived from an EMBL/GenBank/DDBJ whole genome shotgun (WGS) entry which is preliminary data.</text>
</comment>
<dbReference type="Proteomes" id="UP001500657">
    <property type="component" value="Unassembled WGS sequence"/>
</dbReference>
<sequence length="179" mass="18622">MQVLSRQRGVSLIEVLVAMLIFSIGVLGVALMQIKGAQYTKQAGARTVAVLQARSLADAMRANPAGVYGVKSTDLIPSKNGDLSDSYYVYSGPAIPTSVGCADDACRQAHLDLAQWVSQLKASAPTPVKADGSQDGSALATVSVDSDKGSLIITSSWNGMSASASGVAQNDSYHFAYHP</sequence>
<dbReference type="InterPro" id="IPR012902">
    <property type="entry name" value="N_methyl_site"/>
</dbReference>
<dbReference type="EMBL" id="BAAAFO010000001">
    <property type="protein sequence ID" value="GAA0240484.1"/>
    <property type="molecule type" value="Genomic_DNA"/>
</dbReference>
<organism evidence="2 3">
    <name type="scientific">Rhodanobacter caeni</name>
    <dbReference type="NCBI Taxonomy" id="657654"/>
    <lineage>
        <taxon>Bacteria</taxon>
        <taxon>Pseudomonadati</taxon>
        <taxon>Pseudomonadota</taxon>
        <taxon>Gammaproteobacteria</taxon>
        <taxon>Lysobacterales</taxon>
        <taxon>Rhodanobacteraceae</taxon>
        <taxon>Rhodanobacter</taxon>
    </lineage>
</organism>
<evidence type="ECO:0000313" key="3">
    <source>
        <dbReference type="Proteomes" id="UP001500657"/>
    </source>
</evidence>
<feature type="transmembrane region" description="Helical" evidence="1">
    <location>
        <begin position="12"/>
        <end position="32"/>
    </location>
</feature>
<keyword evidence="1" id="KW-0472">Membrane</keyword>
<keyword evidence="1" id="KW-0812">Transmembrane</keyword>
<keyword evidence="1" id="KW-1133">Transmembrane helix</keyword>
<dbReference type="NCBIfam" id="TIGR02532">
    <property type="entry name" value="IV_pilin_GFxxxE"/>
    <property type="match status" value="1"/>
</dbReference>
<protein>
    <submittedName>
        <fullName evidence="2">Type 4a pilus minor pilin PilV</fullName>
    </submittedName>
</protein>
<gene>
    <name evidence="2" type="primary">pilV</name>
    <name evidence="2" type="ORF">GCM10009126_02640</name>
</gene>
<keyword evidence="3" id="KW-1185">Reference proteome</keyword>
<reference evidence="3" key="1">
    <citation type="journal article" date="2019" name="Int. J. Syst. Evol. Microbiol.">
        <title>The Global Catalogue of Microorganisms (GCM) 10K type strain sequencing project: providing services to taxonomists for standard genome sequencing and annotation.</title>
        <authorList>
            <consortium name="The Broad Institute Genomics Platform"/>
            <consortium name="The Broad Institute Genome Sequencing Center for Infectious Disease"/>
            <person name="Wu L."/>
            <person name="Ma J."/>
        </authorList>
    </citation>
    <scope>NUCLEOTIDE SEQUENCE [LARGE SCALE GENOMIC DNA]</scope>
    <source>
        <strain evidence="3">JCM 16242</strain>
    </source>
</reference>
<accession>A0ABP3DRK3</accession>
<dbReference type="NCBIfam" id="TIGR02523">
    <property type="entry name" value="type_IV_pilV"/>
    <property type="match status" value="1"/>
</dbReference>
<name>A0ABP3DRK3_9GAMM</name>
<evidence type="ECO:0000256" key="1">
    <source>
        <dbReference type="SAM" id="Phobius"/>
    </source>
</evidence>
<evidence type="ECO:0000313" key="2">
    <source>
        <dbReference type="EMBL" id="GAA0240484.1"/>
    </source>
</evidence>
<dbReference type="Pfam" id="PF07963">
    <property type="entry name" value="N_methyl"/>
    <property type="match status" value="1"/>
</dbReference>